<dbReference type="AlphaFoldDB" id="A0A1Y6BBS7"/>
<dbReference type="EMBL" id="FWZT01000002">
    <property type="protein sequence ID" value="SME95319.1"/>
    <property type="molecule type" value="Genomic_DNA"/>
</dbReference>
<evidence type="ECO:0000313" key="3">
    <source>
        <dbReference type="Proteomes" id="UP000192907"/>
    </source>
</evidence>
<evidence type="ECO:0000256" key="1">
    <source>
        <dbReference type="SAM" id="Coils"/>
    </source>
</evidence>
<sequence>MRSIQFYRDKLDKSETLAEVEKFLSGGLKQLSQDKQNMLDKKTRLNDQIKQLESELNGFKTYEKALTQLGQKKMGEIFARLSNKA</sequence>
<keyword evidence="1" id="KW-0175">Coiled coil</keyword>
<name>A0A1Y6BBS7_9BACT</name>
<organism evidence="2 3">
    <name type="scientific">Pseudobacteriovorax antillogorgiicola</name>
    <dbReference type="NCBI Taxonomy" id="1513793"/>
    <lineage>
        <taxon>Bacteria</taxon>
        <taxon>Pseudomonadati</taxon>
        <taxon>Bdellovibrionota</taxon>
        <taxon>Oligoflexia</taxon>
        <taxon>Oligoflexales</taxon>
        <taxon>Pseudobacteriovoracaceae</taxon>
        <taxon>Pseudobacteriovorax</taxon>
    </lineage>
</organism>
<gene>
    <name evidence="2" type="ORF">SAMN06296036_102199</name>
</gene>
<accession>A0A1Y6BBS7</accession>
<keyword evidence="3" id="KW-1185">Reference proteome</keyword>
<protein>
    <submittedName>
        <fullName evidence="2">Uncharacterized protein</fullName>
    </submittedName>
</protein>
<reference evidence="3" key="1">
    <citation type="submission" date="2017-04" db="EMBL/GenBank/DDBJ databases">
        <authorList>
            <person name="Varghese N."/>
            <person name="Submissions S."/>
        </authorList>
    </citation>
    <scope>NUCLEOTIDE SEQUENCE [LARGE SCALE GENOMIC DNA]</scope>
    <source>
        <strain evidence="3">RKEM611</strain>
    </source>
</reference>
<evidence type="ECO:0000313" key="2">
    <source>
        <dbReference type="EMBL" id="SME95319.1"/>
    </source>
</evidence>
<dbReference type="RefSeq" id="WP_132315368.1">
    <property type="nucleotide sequence ID" value="NZ_FWZT01000002.1"/>
</dbReference>
<dbReference type="STRING" id="1513793.SAMN06296036_102199"/>
<dbReference type="Proteomes" id="UP000192907">
    <property type="component" value="Unassembled WGS sequence"/>
</dbReference>
<feature type="coiled-coil region" evidence="1">
    <location>
        <begin position="28"/>
        <end position="62"/>
    </location>
</feature>
<proteinExistence type="predicted"/>